<keyword evidence="1" id="KW-0732">Signal</keyword>
<evidence type="ECO:0000313" key="2">
    <source>
        <dbReference type="EMBL" id="PSR99193.1"/>
    </source>
</evidence>
<evidence type="ECO:0000256" key="1">
    <source>
        <dbReference type="SAM" id="SignalP"/>
    </source>
</evidence>
<accession>A0A2T3AID0</accession>
<dbReference type="OrthoDB" id="5415867at2759"/>
<dbReference type="InParanoid" id="A0A2T3AID0"/>
<dbReference type="Gene3D" id="2.60.40.420">
    <property type="entry name" value="Cupredoxins - blue copper proteins"/>
    <property type="match status" value="1"/>
</dbReference>
<dbReference type="STRING" id="2025994.A0A2T3AID0"/>
<name>A0A2T3AID0_9PEZI</name>
<dbReference type="Proteomes" id="UP000241462">
    <property type="component" value="Unassembled WGS sequence"/>
</dbReference>
<dbReference type="EMBL" id="KZ678385">
    <property type="protein sequence ID" value="PSR99193.1"/>
    <property type="molecule type" value="Genomic_DNA"/>
</dbReference>
<dbReference type="SUPFAM" id="SSF49503">
    <property type="entry name" value="Cupredoxins"/>
    <property type="match status" value="1"/>
</dbReference>
<sequence length="181" mass="19057">MYTSIIATVLAAAVIKAAPTSTGSIFPSRTVPLTRVTHSVVAGRAGQLIFDPQNVVAQVGDIVEWHFLPMNHSVAQSSFGSPCVPDADVSTSFFSGFQPTTSGQAPNVFQFIVKDSNPIWYYCAQGNHCESGMAGVINQNFSSANTLDAYKAKAKTVQKTVIPPVVQGGAVIPNPNPLGGF</sequence>
<proteinExistence type="predicted"/>
<organism evidence="2 3">
    <name type="scientific">Coniella lustricola</name>
    <dbReference type="NCBI Taxonomy" id="2025994"/>
    <lineage>
        <taxon>Eukaryota</taxon>
        <taxon>Fungi</taxon>
        <taxon>Dikarya</taxon>
        <taxon>Ascomycota</taxon>
        <taxon>Pezizomycotina</taxon>
        <taxon>Sordariomycetes</taxon>
        <taxon>Sordariomycetidae</taxon>
        <taxon>Diaporthales</taxon>
        <taxon>Schizoparmaceae</taxon>
        <taxon>Coniella</taxon>
    </lineage>
</organism>
<dbReference type="PANTHER" id="PTHR34883">
    <property type="entry name" value="SERINE-RICH PROTEIN, PUTATIVE-RELATED-RELATED"/>
    <property type="match status" value="1"/>
</dbReference>
<reference evidence="2 3" key="1">
    <citation type="journal article" date="2018" name="Mycol. Prog.">
        <title>Coniella lustricola, a new species from submerged detritus.</title>
        <authorList>
            <person name="Raudabaugh D.B."/>
            <person name="Iturriaga T."/>
            <person name="Carver A."/>
            <person name="Mondo S."/>
            <person name="Pangilinan J."/>
            <person name="Lipzen A."/>
            <person name="He G."/>
            <person name="Amirebrahimi M."/>
            <person name="Grigoriev I.V."/>
            <person name="Miller A.N."/>
        </authorList>
    </citation>
    <scope>NUCLEOTIDE SEQUENCE [LARGE SCALE GENOMIC DNA]</scope>
    <source>
        <strain evidence="2 3">B22-T-1</strain>
    </source>
</reference>
<dbReference type="PANTHER" id="PTHR34883:SF15">
    <property type="entry name" value="EXTRACELLULAR SERINE-RICH PROTEIN"/>
    <property type="match status" value="1"/>
</dbReference>
<dbReference type="InterPro" id="IPR052953">
    <property type="entry name" value="Ser-rich/MCO-related"/>
</dbReference>
<dbReference type="AlphaFoldDB" id="A0A2T3AID0"/>
<evidence type="ECO:0000313" key="3">
    <source>
        <dbReference type="Proteomes" id="UP000241462"/>
    </source>
</evidence>
<gene>
    <name evidence="2" type="ORF">BD289DRAFT_424284</name>
</gene>
<dbReference type="InterPro" id="IPR008972">
    <property type="entry name" value="Cupredoxin"/>
</dbReference>
<feature type="chain" id="PRO_5015780911" evidence="1">
    <location>
        <begin position="18"/>
        <end position="181"/>
    </location>
</feature>
<dbReference type="CDD" id="cd00920">
    <property type="entry name" value="Cupredoxin"/>
    <property type="match status" value="1"/>
</dbReference>
<feature type="signal peptide" evidence="1">
    <location>
        <begin position="1"/>
        <end position="17"/>
    </location>
</feature>
<keyword evidence="3" id="KW-1185">Reference proteome</keyword>
<protein>
    <submittedName>
        <fullName evidence="2">Extracellular serine-rich protein</fullName>
    </submittedName>
</protein>